<dbReference type="AlphaFoldDB" id="A0A0F8HZF2"/>
<evidence type="ECO:0000256" key="3">
    <source>
        <dbReference type="ARBA" id="ARBA00023125"/>
    </source>
</evidence>
<evidence type="ECO:0000256" key="1">
    <source>
        <dbReference type="ARBA" id="ARBA00010923"/>
    </source>
</evidence>
<name>A0A0F8HZF2_METMZ</name>
<dbReference type="PANTHER" id="PTHR30408">
    <property type="entry name" value="TYPE-1 RESTRICTION ENZYME ECOKI SPECIFICITY PROTEIN"/>
    <property type="match status" value="1"/>
</dbReference>
<dbReference type="PANTHER" id="PTHR30408:SF12">
    <property type="entry name" value="TYPE I RESTRICTION ENZYME MJAVIII SPECIFICITY SUBUNIT"/>
    <property type="match status" value="1"/>
</dbReference>
<dbReference type="InterPro" id="IPR000055">
    <property type="entry name" value="Restrct_endonuc_typeI_TRD"/>
</dbReference>
<evidence type="ECO:0000313" key="6">
    <source>
        <dbReference type="Proteomes" id="UP000034817"/>
    </source>
</evidence>
<dbReference type="Proteomes" id="UP000034817">
    <property type="component" value="Unassembled WGS sequence"/>
</dbReference>
<dbReference type="CDD" id="cd17243">
    <property type="entry name" value="RMtype1_S_AchA6I-TRD2-CR2_like"/>
    <property type="match status" value="1"/>
</dbReference>
<dbReference type="EMBL" id="JJPP01000037">
    <property type="protein sequence ID" value="KKG82071.1"/>
    <property type="molecule type" value="Genomic_DNA"/>
</dbReference>
<sequence length="398" mass="44551">MTGEWKECKLREIASEIKSGGTPSTKHQEYYGGIIPWLNTKEIHFNRIRDTDIKITEGGLNNSSAKWVKENSIIVAMYGATAGKIAINKIPLTTNQACCNITPDSEKADYNFVYYNLCHRYDELVNLSCGAAQQNLNVGLITNLDIILPPITEQCAIASVLSSLDDKIDLLHRQNKTLEAMAETLFRQWFVEEADEGWEEDSLLKLIRLVGGGTPKTSITEYWDGDIPWLAGGDIAANHRSFVNHAEKRITEAGLNKSSAKLLPKYATVISARGTVGKYCLLAEPMAFSQSNYGILPNIDDCFFFTYLLINHVVEELQSSAYGSVFDTITTATFKENEVLIPTEKEIIQFEKSISPYFQKMFINKGQIRTLEKLRDTLLPKLMSGEVRVELAQGEAAR</sequence>
<evidence type="ECO:0000259" key="4">
    <source>
        <dbReference type="Pfam" id="PF01420"/>
    </source>
</evidence>
<accession>A0A0F8HZF2</accession>
<reference evidence="5 6" key="1">
    <citation type="journal article" date="2015" name="ISME J.">
        <title>Genomic and phenotypic differentiation among Methanosarcina mazei populations from Columbia River sediment.</title>
        <authorList>
            <person name="Youngblut N.D."/>
            <person name="Wirth J.S."/>
            <person name="Henriksen J.R."/>
            <person name="Smith M."/>
            <person name="Simon H."/>
            <person name="Metcalf W.W."/>
            <person name="Whitaker R.J."/>
        </authorList>
    </citation>
    <scope>NUCLEOTIDE SEQUENCE [LARGE SCALE GENOMIC DNA]</scope>
    <source>
        <strain evidence="5 6">3.H.A.2.4</strain>
    </source>
</reference>
<comment type="caution">
    <text evidence="5">The sequence shown here is derived from an EMBL/GenBank/DDBJ whole genome shotgun (WGS) entry which is preliminary data.</text>
</comment>
<dbReference type="InterPro" id="IPR052021">
    <property type="entry name" value="Type-I_RS_S_subunit"/>
</dbReference>
<dbReference type="PATRIC" id="fig|2209.72.peg.1162"/>
<evidence type="ECO:0000256" key="2">
    <source>
        <dbReference type="ARBA" id="ARBA00022747"/>
    </source>
</evidence>
<keyword evidence="3" id="KW-0238">DNA-binding</keyword>
<comment type="similarity">
    <text evidence="1">Belongs to the type-I restriction system S methylase family.</text>
</comment>
<dbReference type="Gene3D" id="3.90.220.20">
    <property type="entry name" value="DNA methylase specificity domains"/>
    <property type="match status" value="2"/>
</dbReference>
<protein>
    <recommendedName>
        <fullName evidence="4">Type I restriction modification DNA specificity domain-containing protein</fullName>
    </recommendedName>
</protein>
<feature type="domain" description="Type I restriction modification DNA specificity" evidence="4">
    <location>
        <begin position="196"/>
        <end position="366"/>
    </location>
</feature>
<dbReference type="SUPFAM" id="SSF116734">
    <property type="entry name" value="DNA methylase specificity domain"/>
    <property type="match status" value="2"/>
</dbReference>
<organism evidence="5 6">
    <name type="scientific">Methanosarcina mazei</name>
    <name type="common">Methanosarcina frisia</name>
    <dbReference type="NCBI Taxonomy" id="2209"/>
    <lineage>
        <taxon>Archaea</taxon>
        <taxon>Methanobacteriati</taxon>
        <taxon>Methanobacteriota</taxon>
        <taxon>Stenosarchaea group</taxon>
        <taxon>Methanomicrobia</taxon>
        <taxon>Methanosarcinales</taxon>
        <taxon>Methanosarcinaceae</taxon>
        <taxon>Methanosarcina</taxon>
    </lineage>
</organism>
<keyword evidence="2" id="KW-0680">Restriction system</keyword>
<evidence type="ECO:0000313" key="5">
    <source>
        <dbReference type="EMBL" id="KKG82071.1"/>
    </source>
</evidence>
<dbReference type="Pfam" id="PF01420">
    <property type="entry name" value="Methylase_S"/>
    <property type="match status" value="2"/>
</dbReference>
<proteinExistence type="inferred from homology"/>
<feature type="domain" description="Type I restriction modification DNA specificity" evidence="4">
    <location>
        <begin position="4"/>
        <end position="179"/>
    </location>
</feature>
<dbReference type="InterPro" id="IPR044946">
    <property type="entry name" value="Restrct_endonuc_typeI_TRD_sf"/>
</dbReference>
<gene>
    <name evidence="5" type="ORF">DU55_05330</name>
</gene>
<dbReference type="GO" id="GO:0009307">
    <property type="term" value="P:DNA restriction-modification system"/>
    <property type="evidence" value="ECO:0007669"/>
    <property type="project" value="UniProtKB-KW"/>
</dbReference>
<dbReference type="RefSeq" id="WP_048049885.1">
    <property type="nucleotide sequence ID" value="NZ_JJPP01000037.1"/>
</dbReference>
<dbReference type="CDD" id="cd17500">
    <property type="entry name" value="RMtype1_S_MmaGORF2198P_TRD1-CR1_like"/>
    <property type="match status" value="1"/>
</dbReference>
<dbReference type="GO" id="GO:0003677">
    <property type="term" value="F:DNA binding"/>
    <property type="evidence" value="ECO:0007669"/>
    <property type="project" value="UniProtKB-KW"/>
</dbReference>
<dbReference type="Gene3D" id="1.10.287.1120">
    <property type="entry name" value="Bipartite methylase S protein"/>
    <property type="match status" value="1"/>
</dbReference>